<dbReference type="AlphaFoldDB" id="A0A7Y9LAY4"/>
<dbReference type="PROSITE" id="PS51635">
    <property type="entry name" value="PNPLA"/>
    <property type="match status" value="1"/>
</dbReference>
<dbReference type="GO" id="GO:0004806">
    <property type="term" value="F:triacylglycerol lipase activity"/>
    <property type="evidence" value="ECO:0007669"/>
    <property type="project" value="TreeGrafter"/>
</dbReference>
<dbReference type="PANTHER" id="PTHR12406:SF7">
    <property type="entry name" value="PATATIN-LIKE PHOSPHOLIPASE DOMAIN-CONTAINING PROTEIN 4"/>
    <property type="match status" value="1"/>
</dbReference>
<evidence type="ECO:0000313" key="4">
    <source>
        <dbReference type="EMBL" id="NYE73304.1"/>
    </source>
</evidence>
<feature type="active site" description="Proton acceptor" evidence="2">
    <location>
        <position position="150"/>
    </location>
</feature>
<dbReference type="PANTHER" id="PTHR12406">
    <property type="entry name" value="CALCIUM-INDEPENDENT PHOSPHOLIPASE A2 IPLA2 -RELATED"/>
    <property type="match status" value="1"/>
</dbReference>
<keyword evidence="5" id="KW-1185">Reference proteome</keyword>
<dbReference type="Proteomes" id="UP000569914">
    <property type="component" value="Unassembled WGS sequence"/>
</dbReference>
<dbReference type="Gene3D" id="3.40.1090.10">
    <property type="entry name" value="Cytosolic phospholipase A2 catalytic domain"/>
    <property type="match status" value="1"/>
</dbReference>
<dbReference type="InterPro" id="IPR033562">
    <property type="entry name" value="PLPL"/>
</dbReference>
<organism evidence="4 5">
    <name type="scientific">Microlunatus parietis</name>
    <dbReference type="NCBI Taxonomy" id="682979"/>
    <lineage>
        <taxon>Bacteria</taxon>
        <taxon>Bacillati</taxon>
        <taxon>Actinomycetota</taxon>
        <taxon>Actinomycetes</taxon>
        <taxon>Propionibacteriales</taxon>
        <taxon>Propionibacteriaceae</taxon>
        <taxon>Microlunatus</taxon>
    </lineage>
</organism>
<dbReference type="GO" id="GO:0019433">
    <property type="term" value="P:triglyceride catabolic process"/>
    <property type="evidence" value="ECO:0007669"/>
    <property type="project" value="TreeGrafter"/>
</dbReference>
<gene>
    <name evidence="4" type="ORF">BKA15_004633</name>
</gene>
<dbReference type="GO" id="GO:0055088">
    <property type="term" value="P:lipid homeostasis"/>
    <property type="evidence" value="ECO:0007669"/>
    <property type="project" value="TreeGrafter"/>
</dbReference>
<proteinExistence type="predicted"/>
<feature type="active site" description="Nucleophile" evidence="2">
    <location>
        <position position="29"/>
    </location>
</feature>
<dbReference type="EMBL" id="JACCBU010000001">
    <property type="protein sequence ID" value="NYE73304.1"/>
    <property type="molecule type" value="Genomic_DNA"/>
</dbReference>
<keyword evidence="2" id="KW-0442">Lipid degradation</keyword>
<dbReference type="GO" id="GO:0005737">
    <property type="term" value="C:cytoplasm"/>
    <property type="evidence" value="ECO:0007669"/>
    <property type="project" value="TreeGrafter"/>
</dbReference>
<reference evidence="4 5" key="1">
    <citation type="submission" date="2020-07" db="EMBL/GenBank/DDBJ databases">
        <title>Sequencing the genomes of 1000 actinobacteria strains.</title>
        <authorList>
            <person name="Klenk H.-P."/>
        </authorList>
    </citation>
    <scope>NUCLEOTIDE SEQUENCE [LARGE SCALE GENOMIC DNA]</scope>
    <source>
        <strain evidence="4 5">DSM 22083</strain>
    </source>
</reference>
<evidence type="ECO:0000313" key="5">
    <source>
        <dbReference type="Proteomes" id="UP000569914"/>
    </source>
</evidence>
<feature type="domain" description="PNPLA" evidence="3">
    <location>
        <begin position="1"/>
        <end position="165"/>
    </location>
</feature>
<comment type="caution">
    <text evidence="2">Lacks conserved residue(s) required for the propagation of feature annotation.</text>
</comment>
<sequence>MRGVITGAMLAALEDLGLHRAFDAVYGTSSGAMNAASFIGGGIWRPLQIYWNHLRTRRFVDARRFFTGDVLDLDYAFDTVLGELEPLDYDSVLDSKVPLHVALTLVDELRTDVVSGFESKQDLVDALRATTWLPVAVRGTATFRGKRAIDGSILTVHPYRMALADGCTHVLSLSSRPIDASSFELPLTRSFWRWRLDQLEPGLAEANALAMRDYRQDRPALLDWSRSPDQPPYVLDIALLPGMPSVTPYELRAERLITAGRWAHNVLTAAIEDEDPEVLRTAVRFTRTEGDSRL</sequence>
<comment type="caution">
    <text evidence="4">The sequence shown here is derived from an EMBL/GenBank/DDBJ whole genome shotgun (WGS) entry which is preliminary data.</text>
</comment>
<keyword evidence="1 2" id="KW-0443">Lipid metabolism</keyword>
<dbReference type="InterPro" id="IPR002641">
    <property type="entry name" value="PNPLA_dom"/>
</dbReference>
<dbReference type="SUPFAM" id="SSF52151">
    <property type="entry name" value="FabD/lysophospholipase-like"/>
    <property type="match status" value="1"/>
</dbReference>
<accession>A0A7Y9LAY4</accession>
<evidence type="ECO:0000256" key="2">
    <source>
        <dbReference type="PROSITE-ProRule" id="PRU01161"/>
    </source>
</evidence>
<dbReference type="GO" id="GO:0016020">
    <property type="term" value="C:membrane"/>
    <property type="evidence" value="ECO:0007669"/>
    <property type="project" value="TreeGrafter"/>
</dbReference>
<feature type="short sequence motif" description="GXSXG" evidence="2">
    <location>
        <begin position="27"/>
        <end position="31"/>
    </location>
</feature>
<keyword evidence="2" id="KW-0378">Hydrolase</keyword>
<evidence type="ECO:0000259" key="3">
    <source>
        <dbReference type="PROSITE" id="PS51635"/>
    </source>
</evidence>
<dbReference type="InterPro" id="IPR016035">
    <property type="entry name" value="Acyl_Trfase/lysoPLipase"/>
</dbReference>
<name>A0A7Y9LAY4_9ACTN</name>
<protein>
    <submittedName>
        <fullName evidence="4">Putative patatin/cPLA2 family phospholipase</fullName>
    </submittedName>
</protein>
<evidence type="ECO:0000256" key="1">
    <source>
        <dbReference type="ARBA" id="ARBA00023098"/>
    </source>
</evidence>
<dbReference type="Pfam" id="PF01734">
    <property type="entry name" value="Patatin"/>
    <property type="match status" value="1"/>
</dbReference>
<dbReference type="GO" id="GO:0005811">
    <property type="term" value="C:lipid droplet"/>
    <property type="evidence" value="ECO:0007669"/>
    <property type="project" value="TreeGrafter"/>
</dbReference>